<dbReference type="Proteomes" id="UP001232973">
    <property type="component" value="Unassembled WGS sequence"/>
</dbReference>
<dbReference type="PANTHER" id="PTHR20953">
    <property type="entry name" value="KINASE-RELATED"/>
    <property type="match status" value="1"/>
</dbReference>
<name>A0ABT9XDH1_9BACL</name>
<evidence type="ECO:0000256" key="1">
    <source>
        <dbReference type="ARBA" id="ARBA00022741"/>
    </source>
</evidence>
<dbReference type="Pfam" id="PF19568">
    <property type="entry name" value="Spore_III_AA"/>
    <property type="match status" value="1"/>
</dbReference>
<proteinExistence type="predicted"/>
<keyword evidence="5" id="KW-1185">Reference proteome</keyword>
<dbReference type="InterPro" id="IPR014217">
    <property type="entry name" value="Spore_III_AA"/>
</dbReference>
<keyword evidence="2" id="KW-0067">ATP-binding</keyword>
<keyword evidence="1" id="KW-0547">Nucleotide-binding</keyword>
<dbReference type="EMBL" id="JAUSTP010000001">
    <property type="protein sequence ID" value="MDQ0188349.1"/>
    <property type="molecule type" value="Genomic_DNA"/>
</dbReference>
<feature type="domain" description="AAA+ ATPase" evidence="3">
    <location>
        <begin position="165"/>
        <end position="313"/>
    </location>
</feature>
<protein>
    <submittedName>
        <fullName evidence="4">Stage III sporulation protein AA</fullName>
    </submittedName>
</protein>
<comment type="caution">
    <text evidence="4">The sequence shown here is derived from an EMBL/GenBank/DDBJ whole genome shotgun (WGS) entry which is preliminary data.</text>
</comment>
<evidence type="ECO:0000259" key="3">
    <source>
        <dbReference type="SMART" id="SM00382"/>
    </source>
</evidence>
<dbReference type="SMART" id="SM00382">
    <property type="entry name" value="AAA"/>
    <property type="match status" value="1"/>
</dbReference>
<accession>A0ABT9XDH1</accession>
<evidence type="ECO:0000313" key="5">
    <source>
        <dbReference type="Proteomes" id="UP001232973"/>
    </source>
</evidence>
<dbReference type="InterPro" id="IPR045735">
    <property type="entry name" value="Spore_III_AA_AAA+_ATPase"/>
</dbReference>
<dbReference type="InterPro" id="IPR003593">
    <property type="entry name" value="AAA+_ATPase"/>
</dbReference>
<evidence type="ECO:0000256" key="2">
    <source>
        <dbReference type="ARBA" id="ARBA00022840"/>
    </source>
</evidence>
<evidence type="ECO:0000313" key="4">
    <source>
        <dbReference type="EMBL" id="MDQ0188349.1"/>
    </source>
</evidence>
<dbReference type="InterPro" id="IPR027417">
    <property type="entry name" value="P-loop_NTPase"/>
</dbReference>
<dbReference type="SUPFAM" id="SSF52540">
    <property type="entry name" value="P-loop containing nucleoside triphosphate hydrolases"/>
    <property type="match status" value="1"/>
</dbReference>
<gene>
    <name evidence="4" type="ORF">J2S03_000153</name>
</gene>
<dbReference type="Gene3D" id="3.40.50.300">
    <property type="entry name" value="P-loop containing nucleotide triphosphate hydrolases"/>
    <property type="match status" value="1"/>
</dbReference>
<dbReference type="NCBIfam" id="TIGR02858">
    <property type="entry name" value="spore_III_AA"/>
    <property type="match status" value="1"/>
</dbReference>
<dbReference type="RefSeq" id="WP_274455753.1">
    <property type="nucleotide sequence ID" value="NZ_CP067097.1"/>
</dbReference>
<dbReference type="PANTHER" id="PTHR20953:SF3">
    <property type="entry name" value="P-LOOP CONTAINING NUCLEOSIDE TRIPHOSPHATE HYDROLASES SUPERFAMILY PROTEIN"/>
    <property type="match status" value="1"/>
</dbReference>
<reference evidence="4 5" key="1">
    <citation type="submission" date="2023-07" db="EMBL/GenBank/DDBJ databases">
        <title>Genomic Encyclopedia of Type Strains, Phase IV (KMG-IV): sequencing the most valuable type-strain genomes for metagenomic binning, comparative biology and taxonomic classification.</title>
        <authorList>
            <person name="Goeker M."/>
        </authorList>
    </citation>
    <scope>NUCLEOTIDE SEQUENCE [LARGE SCALE GENOMIC DNA]</scope>
    <source>
        <strain evidence="4 5">DSM 4006</strain>
    </source>
</reference>
<sequence>MATDESSIDEVSSLWRQALRVCPAEVQQRVLQLPASTLVKMEELRFRLGQPVEICGAALDRFLHREAGLTDDPGEAWITTEADLSRVVQGVTQSSLYAVEDELRRGFVTMPGGHRVGVAGHVVLYESGAVRSIRSITSVNIRIAKECLGAADRLRPYVARRTDGRPYSVLIVSPPQCGKTTILRDLARQWSEGVISPASRARKVCVVDERSELAGCLAGVPQFRLGPRTDILDACPKAEGLLMAIRSLSPELVVTDEIGRAQDRDAILEATHAGVAVLASAHAGTIEEWRRRPYMSELFEARAFQRYVLLSRRQGPGTVELVLDEHGHPLAGFAGARRGDGP</sequence>
<organism evidence="4 5">
    <name type="scientific">Alicyclobacillus cycloheptanicus</name>
    <dbReference type="NCBI Taxonomy" id="1457"/>
    <lineage>
        <taxon>Bacteria</taxon>
        <taxon>Bacillati</taxon>
        <taxon>Bacillota</taxon>
        <taxon>Bacilli</taxon>
        <taxon>Bacillales</taxon>
        <taxon>Alicyclobacillaceae</taxon>
        <taxon>Alicyclobacillus</taxon>
    </lineage>
</organism>